<sequence length="243" mass="25502">MVRIPSFARREETAPTRDDERPAGSEAPTPTATMARPAPADAAPAAGRPGDEATTYRSRSATGAAPTRPRTETRKPEPVLPPAPDRRSDQDEMARTDRIVTEDLSADRRDTGGAGAAVVDRTPETEEERPVAPTGPRPRTSLLATISLILGVAGILFVLTGALAGYGIGIGAVGALLGVAGISATARRHISGKTEALLGLALGLAAVVIGILAMTGQFAWPTTDGDTVVRFREWLDTQFIERF</sequence>
<keyword evidence="2" id="KW-0812">Transmembrane</keyword>
<dbReference type="RefSeq" id="WP_375736349.1">
    <property type="nucleotide sequence ID" value="NZ_JBCGDC010000127.1"/>
</dbReference>
<feature type="region of interest" description="Disordered" evidence="1">
    <location>
        <begin position="1"/>
        <end position="138"/>
    </location>
</feature>
<evidence type="ECO:0000313" key="3">
    <source>
        <dbReference type="EMBL" id="MFB6397169.1"/>
    </source>
</evidence>
<feature type="transmembrane region" description="Helical" evidence="2">
    <location>
        <begin position="196"/>
        <end position="220"/>
    </location>
</feature>
<evidence type="ECO:0000313" key="4">
    <source>
        <dbReference type="Proteomes" id="UP001582793"/>
    </source>
</evidence>
<reference evidence="3 4" key="1">
    <citation type="submission" date="2024-04" db="EMBL/GenBank/DDBJ databases">
        <title>Polymorphospora sp. isolated from Baiyangdian Lake in Xiong'an New Area.</title>
        <authorList>
            <person name="Zhang X."/>
            <person name="Liu J."/>
        </authorList>
    </citation>
    <scope>NUCLEOTIDE SEQUENCE [LARGE SCALE GENOMIC DNA]</scope>
    <source>
        <strain evidence="3 4">2-325</strain>
    </source>
</reference>
<accession>A0ABV5CYS9</accession>
<feature type="transmembrane region" description="Helical" evidence="2">
    <location>
        <begin position="142"/>
        <end position="160"/>
    </location>
</feature>
<dbReference type="EMBL" id="JBCGDC010000127">
    <property type="protein sequence ID" value="MFB6397169.1"/>
    <property type="molecule type" value="Genomic_DNA"/>
</dbReference>
<dbReference type="Proteomes" id="UP001582793">
    <property type="component" value="Unassembled WGS sequence"/>
</dbReference>
<feature type="compositionally biased region" description="Low complexity" evidence="1">
    <location>
        <begin position="26"/>
        <end position="48"/>
    </location>
</feature>
<evidence type="ECO:0000256" key="2">
    <source>
        <dbReference type="SAM" id="Phobius"/>
    </source>
</evidence>
<keyword evidence="2" id="KW-0472">Membrane</keyword>
<comment type="caution">
    <text evidence="3">The sequence shown here is derived from an EMBL/GenBank/DDBJ whole genome shotgun (WGS) entry which is preliminary data.</text>
</comment>
<feature type="compositionally biased region" description="Basic and acidic residues" evidence="1">
    <location>
        <begin position="84"/>
        <end position="111"/>
    </location>
</feature>
<keyword evidence="4" id="KW-1185">Reference proteome</keyword>
<organism evidence="3 4">
    <name type="scientific">Polymorphospora lycopeni</name>
    <dbReference type="NCBI Taxonomy" id="3140240"/>
    <lineage>
        <taxon>Bacteria</taxon>
        <taxon>Bacillati</taxon>
        <taxon>Actinomycetota</taxon>
        <taxon>Actinomycetes</taxon>
        <taxon>Micromonosporales</taxon>
        <taxon>Micromonosporaceae</taxon>
        <taxon>Polymorphospora</taxon>
    </lineage>
</organism>
<keyword evidence="2" id="KW-1133">Transmembrane helix</keyword>
<feature type="compositionally biased region" description="Basic and acidic residues" evidence="1">
    <location>
        <begin position="8"/>
        <end position="23"/>
    </location>
</feature>
<gene>
    <name evidence="3" type="ORF">AAFH96_29305</name>
</gene>
<evidence type="ECO:0000256" key="1">
    <source>
        <dbReference type="SAM" id="MobiDB-lite"/>
    </source>
</evidence>
<feature type="transmembrane region" description="Helical" evidence="2">
    <location>
        <begin position="166"/>
        <end position="184"/>
    </location>
</feature>
<proteinExistence type="predicted"/>
<feature type="compositionally biased region" description="Basic and acidic residues" evidence="1">
    <location>
        <begin position="121"/>
        <end position="130"/>
    </location>
</feature>
<protein>
    <submittedName>
        <fullName evidence="3">Thrombospondin</fullName>
    </submittedName>
</protein>
<name>A0ABV5CYS9_9ACTN</name>